<dbReference type="CDD" id="cd04590">
    <property type="entry name" value="CBS_pair_CorC_HlyC_assoc"/>
    <property type="match status" value="1"/>
</dbReference>
<dbReference type="Proteomes" id="UP000709295">
    <property type="component" value="Unassembled WGS sequence"/>
</dbReference>
<dbReference type="FunFam" id="3.10.580.10:FF:000006">
    <property type="entry name" value="DUF21 and CBS domain protein"/>
    <property type="match status" value="1"/>
</dbReference>
<dbReference type="GO" id="GO:0016020">
    <property type="term" value="C:membrane"/>
    <property type="evidence" value="ECO:0007669"/>
    <property type="project" value="UniProtKB-SubCell"/>
</dbReference>
<dbReference type="PROSITE" id="PS51846">
    <property type="entry name" value="CNNM"/>
    <property type="match status" value="1"/>
</dbReference>
<evidence type="ECO:0000313" key="17">
    <source>
        <dbReference type="EMBL" id="KAG6952939.1"/>
    </source>
</evidence>
<evidence type="ECO:0000256" key="10">
    <source>
        <dbReference type="ARBA" id="ARBA00049877"/>
    </source>
</evidence>
<feature type="compositionally biased region" description="Polar residues" evidence="13">
    <location>
        <begin position="1280"/>
        <end position="1294"/>
    </location>
</feature>
<dbReference type="InterPro" id="IPR005024">
    <property type="entry name" value="Snf7_fam"/>
</dbReference>
<dbReference type="InterPro" id="IPR001229">
    <property type="entry name" value="Jacalin-like_lectin_dom"/>
</dbReference>
<keyword evidence="9" id="KW-0456">Lyase</keyword>
<evidence type="ECO:0000256" key="7">
    <source>
        <dbReference type="ARBA" id="ARBA00022989"/>
    </source>
</evidence>
<feature type="compositionally biased region" description="Low complexity" evidence="13">
    <location>
        <begin position="1098"/>
        <end position="1153"/>
    </location>
</feature>
<dbReference type="PANTHER" id="PTHR42738">
    <property type="entry name" value="HYDROXYMETHYLGLUTARYL-COA LYASE"/>
    <property type="match status" value="1"/>
</dbReference>
<evidence type="ECO:0000256" key="5">
    <source>
        <dbReference type="ARBA" id="ARBA00022723"/>
    </source>
</evidence>
<feature type="transmembrane region" description="Helical" evidence="14">
    <location>
        <begin position="611"/>
        <end position="636"/>
    </location>
</feature>
<feature type="region of interest" description="Disordered" evidence="13">
    <location>
        <begin position="317"/>
        <end position="358"/>
    </location>
</feature>
<dbReference type="GO" id="GO:0046872">
    <property type="term" value="F:metal ion binding"/>
    <property type="evidence" value="ECO:0007669"/>
    <property type="project" value="UniProtKB-KW"/>
</dbReference>
<feature type="transmembrane region" description="Helical" evidence="14">
    <location>
        <begin position="698"/>
        <end position="720"/>
    </location>
</feature>
<gene>
    <name evidence="17" type="ORF">JG688_00013049</name>
</gene>
<comment type="subcellular location">
    <subcellularLocation>
        <location evidence="1">Membrane</location>
        <topology evidence="1">Multi-pass membrane protein</topology>
    </subcellularLocation>
</comment>
<feature type="transmembrane region" description="Helical" evidence="14">
    <location>
        <begin position="657"/>
        <end position="678"/>
    </location>
</feature>
<keyword evidence="7 11" id="KW-1133">Transmembrane helix</keyword>
<dbReference type="Pfam" id="PF01595">
    <property type="entry name" value="CNNM"/>
    <property type="match status" value="1"/>
</dbReference>
<comment type="caution">
    <text evidence="17">The sequence shown here is derived from an EMBL/GenBank/DDBJ whole genome shotgun (WGS) entry which is preliminary data.</text>
</comment>
<dbReference type="EMBL" id="JAENGY010001066">
    <property type="protein sequence ID" value="KAG6952939.1"/>
    <property type="molecule type" value="Genomic_DNA"/>
</dbReference>
<keyword evidence="4 11" id="KW-0812">Transmembrane</keyword>
<comment type="pathway">
    <text evidence="2">Metabolic intermediate metabolism; (S)-3-hydroxy-3-methylglutaryl-CoA degradation; acetoacetate from (S)-3-hydroxy-3-methylglutaryl-CoA: step 1/1.</text>
</comment>
<evidence type="ECO:0000313" key="18">
    <source>
        <dbReference type="Proteomes" id="UP000709295"/>
    </source>
</evidence>
<keyword evidence="18" id="KW-1185">Reference proteome</keyword>
<name>A0A8J5I9W6_9STRA</name>
<reference evidence="17" key="1">
    <citation type="submission" date="2021-01" db="EMBL/GenBank/DDBJ databases">
        <title>Phytophthora aleatoria, a newly-described species from Pinus radiata is distinct from Phytophthora cactorum isolates based on comparative genomics.</title>
        <authorList>
            <person name="Mcdougal R."/>
            <person name="Panda P."/>
            <person name="Williams N."/>
            <person name="Studholme D.J."/>
        </authorList>
    </citation>
    <scope>NUCLEOTIDE SEQUENCE</scope>
    <source>
        <strain evidence="17">NZFS 4037</strain>
    </source>
</reference>
<dbReference type="EC" id="4.1.3.4" evidence="3"/>
<evidence type="ECO:0000256" key="1">
    <source>
        <dbReference type="ARBA" id="ARBA00004141"/>
    </source>
</evidence>
<evidence type="ECO:0000256" key="11">
    <source>
        <dbReference type="PROSITE-ProRule" id="PRU01193"/>
    </source>
</evidence>
<feature type="region of interest" description="Disordered" evidence="13">
    <location>
        <begin position="1039"/>
        <end position="1070"/>
    </location>
</feature>
<keyword evidence="8 11" id="KW-0472">Membrane</keyword>
<feature type="compositionally biased region" description="Low complexity" evidence="13">
    <location>
        <begin position="346"/>
        <end position="358"/>
    </location>
</feature>
<evidence type="ECO:0000256" key="8">
    <source>
        <dbReference type="ARBA" id="ARBA00023136"/>
    </source>
</evidence>
<dbReference type="InterPro" id="IPR002550">
    <property type="entry name" value="CNNM"/>
</dbReference>
<feature type="compositionally biased region" description="Low complexity" evidence="13">
    <location>
        <begin position="1160"/>
        <end position="1179"/>
    </location>
</feature>
<feature type="region of interest" description="Disordered" evidence="13">
    <location>
        <begin position="1098"/>
        <end position="1305"/>
    </location>
</feature>
<evidence type="ECO:0000259" key="16">
    <source>
        <dbReference type="PROSITE" id="PS51846"/>
    </source>
</evidence>
<dbReference type="PROSITE" id="PS01062">
    <property type="entry name" value="HMG_COA_LYASE"/>
    <property type="match status" value="1"/>
</dbReference>
<feature type="compositionally biased region" description="Low complexity" evidence="13">
    <location>
        <begin position="1041"/>
        <end position="1069"/>
    </location>
</feature>
<accession>A0A8J5I9W6</accession>
<evidence type="ECO:0000256" key="14">
    <source>
        <dbReference type="SAM" id="Phobius"/>
    </source>
</evidence>
<comment type="catalytic activity">
    <reaction evidence="10">
        <text>(3S)-3-hydroxy-3-methylglutaryl-CoA = acetoacetate + acetyl-CoA</text>
        <dbReference type="Rhea" id="RHEA:24404"/>
        <dbReference type="ChEBI" id="CHEBI:13705"/>
        <dbReference type="ChEBI" id="CHEBI:43074"/>
        <dbReference type="ChEBI" id="CHEBI:57288"/>
        <dbReference type="EC" id="4.1.3.4"/>
    </reaction>
</comment>
<dbReference type="GO" id="GO:0007034">
    <property type="term" value="P:vacuolar transport"/>
    <property type="evidence" value="ECO:0007669"/>
    <property type="project" value="InterPro"/>
</dbReference>
<feature type="compositionally biased region" description="Acidic residues" evidence="13">
    <location>
        <begin position="1180"/>
        <end position="1194"/>
    </location>
</feature>
<dbReference type="InterPro" id="IPR043594">
    <property type="entry name" value="HMGL"/>
</dbReference>
<feature type="compositionally biased region" description="Low complexity" evidence="13">
    <location>
        <begin position="1195"/>
        <end position="1230"/>
    </location>
</feature>
<organism evidence="17 18">
    <name type="scientific">Phytophthora aleatoria</name>
    <dbReference type="NCBI Taxonomy" id="2496075"/>
    <lineage>
        <taxon>Eukaryota</taxon>
        <taxon>Sar</taxon>
        <taxon>Stramenopiles</taxon>
        <taxon>Oomycota</taxon>
        <taxon>Peronosporomycetes</taxon>
        <taxon>Peronosporales</taxon>
        <taxon>Peronosporaceae</taxon>
        <taxon>Phytophthora</taxon>
    </lineage>
</organism>
<evidence type="ECO:0000259" key="15">
    <source>
        <dbReference type="PROSITE" id="PS50991"/>
    </source>
</evidence>
<feature type="coiled-coil region" evidence="12">
    <location>
        <begin position="368"/>
        <end position="395"/>
    </location>
</feature>
<keyword evidence="6" id="KW-0677">Repeat</keyword>
<keyword evidence="12" id="KW-0175">Coiled coil</keyword>
<dbReference type="Pfam" id="PF00682">
    <property type="entry name" value="HMGL-like"/>
    <property type="match status" value="1"/>
</dbReference>
<dbReference type="NCBIfam" id="NF004283">
    <property type="entry name" value="PRK05692.1"/>
    <property type="match status" value="1"/>
</dbReference>
<feature type="domain" description="Pyruvate carboxyltransferase" evidence="15">
    <location>
        <begin position="38"/>
        <end position="300"/>
    </location>
</feature>
<dbReference type="PANTHER" id="PTHR42738:SF7">
    <property type="entry name" value="HYDROXYMETHYLGLUTARYL-COA LYASE"/>
    <property type="match status" value="1"/>
</dbReference>
<feature type="compositionally biased region" description="Low complexity" evidence="13">
    <location>
        <begin position="1240"/>
        <end position="1271"/>
    </location>
</feature>
<evidence type="ECO:0000256" key="6">
    <source>
        <dbReference type="ARBA" id="ARBA00022737"/>
    </source>
</evidence>
<dbReference type="GO" id="GO:0046951">
    <property type="term" value="P:ketone body biosynthetic process"/>
    <property type="evidence" value="ECO:0007669"/>
    <property type="project" value="TreeGrafter"/>
</dbReference>
<keyword evidence="5" id="KW-0479">Metal-binding</keyword>
<dbReference type="GO" id="GO:0006552">
    <property type="term" value="P:L-leucine catabolic process"/>
    <property type="evidence" value="ECO:0007669"/>
    <property type="project" value="TreeGrafter"/>
</dbReference>
<evidence type="ECO:0000256" key="4">
    <source>
        <dbReference type="ARBA" id="ARBA00022692"/>
    </source>
</evidence>
<feature type="domain" description="CNNM transmembrane" evidence="16">
    <location>
        <begin position="607"/>
        <end position="789"/>
    </location>
</feature>
<evidence type="ECO:0000256" key="3">
    <source>
        <dbReference type="ARBA" id="ARBA00012910"/>
    </source>
</evidence>
<dbReference type="CDD" id="cd07938">
    <property type="entry name" value="DRE_TIM_HMGL"/>
    <property type="match status" value="1"/>
</dbReference>
<evidence type="ECO:0000256" key="12">
    <source>
        <dbReference type="SAM" id="Coils"/>
    </source>
</evidence>
<dbReference type="Pfam" id="PF01419">
    <property type="entry name" value="Jacalin"/>
    <property type="match status" value="1"/>
</dbReference>
<sequence>MKVPRARGRRVMATRLATRAMGSATPFAAAVSGYPIFVKIVEVGPRDGLQNEKTNVSTDDKVKFINLLSDTGLSAIEATSFVSPKWVPQMADNAYVLKGITRKEGVSYPVLTPNIKAPAGAKEVAIFGAASEAFSQKNINCSIEESLERFRPVCEKASTLGVRVRGYVSCVLGCPYQGPVEPSAVAAVALKMLEMGCYEVSLGDTIGVGNPASTLAMLQATKQVIPVDRLAVHFHDTYGQALSNILIALQEGIAVVDSSVAGLGGCPYASGASGNVATEDVLYMVHGLGIQTGVDLQKVIEAGEFITNLLGHPTHSKVAQAMGSKSKKTSRTGSMGSSNSKNKQHASSTAGADSGAGANDVRAQITSKDKAILDLKNARDRLKKYQARLDIEANQLHDSAKRLLQAGKRQDRAKLALKLKKYKEQQMHQADEHLIQVLGMLDTVEWETQQLQVFEGLKAGNSILNAIHKEVTVEAVEELMLETEEAQATANEISRIIGGSLTVEDEDAVLSELAEIEKLEADALAVAMPEAPTTALDTTDISMDVTAATSADEGTKSKTRAVKNKKEAAPLPFFPITRHSLPFMAVGTPTFALGATHECEFFTPWCDPASFYLYLAMSLLLICAAGMMAGLTMGLLSLDMLNMRILEMEGSDEEKKYAKQVLPVLTKHHLLLVTLLIVNASANEALPIFLNKLVPEAVSILLSVTCVLLFGEIIPSAVFTGPNQLRIAAMLCPFVKVLMAITCPIGYPISRVLDMWLGDDHDPAQYKRKEIKALVTLQRENDAARRTFVDHLRQSHQVVDTPTHSHTVTTMSAIGDKQRLLTPHSLYEDSAQGTRLHVDEVTIIHGALDLAAKTVTEVMIPMEDVYMLELDTELGPDMLASVLASGHSRIPVYEKHKSNIVGLLLVKKLIVLDPDDRRPIRDLILRKPILVNPKESCYSILNEFQKGRSHIALVTKDVDVVLRCWRSEEEIPKSIVFEGIVTIEDVIEELIQEEIEDESDVYVHDIVDYWQALGVVAACIVTTQARELQAEKFSSLDETEQQYQHQQQQQASLSASTSDDASNSASSDSGLTDLFGSTSASESASASGSWDGVFVGDSESASASASDESATTEESGSSSEASGVSASASDASDTTSLSAPGDASSSVSSGSGDIYQGGLADSTSESQEASAATSTSASWDDSELESDAASEESAESGSASEASAASSSSTATSSTASSSGDASGSVASSGNFDQSSLFNSTSGSQDSSATTDSASAEASASSDGSGSSAGTNAPAATKSPEPSISVEDSVQLSESFGGPHGTEFTDEAIATSGQTVGSITIWAGKRVDGIALEITAPVATTFNHGGGGGTPTTLKLGPDEYITSMEAHWGKRKARSRGDP</sequence>
<dbReference type="PROSITE" id="PS50991">
    <property type="entry name" value="PYR_CT"/>
    <property type="match status" value="1"/>
</dbReference>
<dbReference type="GO" id="GO:0004419">
    <property type="term" value="F:hydroxymethylglutaryl-CoA lyase activity"/>
    <property type="evidence" value="ECO:0007669"/>
    <property type="project" value="UniProtKB-EC"/>
</dbReference>
<evidence type="ECO:0000256" key="9">
    <source>
        <dbReference type="ARBA" id="ARBA00023239"/>
    </source>
</evidence>
<dbReference type="Pfam" id="PF03357">
    <property type="entry name" value="Snf7"/>
    <property type="match status" value="1"/>
</dbReference>
<dbReference type="InterPro" id="IPR000138">
    <property type="entry name" value="HMG_CoA_lyase_AS"/>
</dbReference>
<dbReference type="GO" id="GO:0010960">
    <property type="term" value="P:magnesium ion homeostasis"/>
    <property type="evidence" value="ECO:0007669"/>
    <property type="project" value="UniProtKB-ARBA"/>
</dbReference>
<feature type="transmembrane region" description="Helical" evidence="14">
    <location>
        <begin position="727"/>
        <end position="747"/>
    </location>
</feature>
<dbReference type="InterPro" id="IPR044751">
    <property type="entry name" value="Ion_transp-like_CBS"/>
</dbReference>
<evidence type="ECO:0000256" key="2">
    <source>
        <dbReference type="ARBA" id="ARBA00005143"/>
    </source>
</evidence>
<dbReference type="InterPro" id="IPR000891">
    <property type="entry name" value="PYR_CT"/>
</dbReference>
<dbReference type="FunFam" id="3.20.20.70:FF:000201">
    <property type="entry name" value="Hydroxymethylglutaryl-CoA lyase"/>
    <property type="match status" value="1"/>
</dbReference>
<evidence type="ECO:0000256" key="13">
    <source>
        <dbReference type="SAM" id="MobiDB-lite"/>
    </source>
</evidence>
<protein>
    <recommendedName>
        <fullName evidence="3">hydroxymethylglutaryl-CoA lyase</fullName>
        <ecNumber evidence="3">4.1.3.4</ecNumber>
    </recommendedName>
</protein>
<proteinExistence type="predicted"/>